<proteinExistence type="predicted"/>
<name>A0A0D3FZW1_9ORYZ</name>
<dbReference type="HOGENOM" id="CLU_1605225_0_0_1"/>
<dbReference type="PaxDb" id="65489-OBART04G24440.1"/>
<dbReference type="Proteomes" id="UP000026960">
    <property type="component" value="Chromosome 4"/>
</dbReference>
<dbReference type="EnsemblPlants" id="OBART04G24440.1">
    <property type="protein sequence ID" value="OBART04G24440.1"/>
    <property type="gene ID" value="OBART04G24440"/>
</dbReference>
<sequence length="166" mass="18628">MPGLELGLSQDGHIGVLAAQSLSQFYHQVGGADAAGQLPHPHHHHQHHQQQEEDGEYDGESDEESEQYCRAVEKNEQQLKNNLWMGDVSTRKRARALGSPISLESERWPCRTWTAEGRIMRPGKPGKAGFVFRVDVADRWIVWRHRTGRAIHSSTPLSTAAYGRDG</sequence>
<keyword evidence="3" id="KW-1185">Reference proteome</keyword>
<organism evidence="2">
    <name type="scientific">Oryza barthii</name>
    <dbReference type="NCBI Taxonomy" id="65489"/>
    <lineage>
        <taxon>Eukaryota</taxon>
        <taxon>Viridiplantae</taxon>
        <taxon>Streptophyta</taxon>
        <taxon>Embryophyta</taxon>
        <taxon>Tracheophyta</taxon>
        <taxon>Spermatophyta</taxon>
        <taxon>Magnoliopsida</taxon>
        <taxon>Liliopsida</taxon>
        <taxon>Poales</taxon>
        <taxon>Poaceae</taxon>
        <taxon>BOP clade</taxon>
        <taxon>Oryzoideae</taxon>
        <taxon>Oryzeae</taxon>
        <taxon>Oryzinae</taxon>
        <taxon>Oryza</taxon>
    </lineage>
</organism>
<accession>A0A0D3FZW1</accession>
<reference evidence="2" key="2">
    <citation type="submission" date="2015-03" db="UniProtKB">
        <authorList>
            <consortium name="EnsemblPlants"/>
        </authorList>
    </citation>
    <scope>IDENTIFICATION</scope>
</reference>
<evidence type="ECO:0000256" key="1">
    <source>
        <dbReference type="SAM" id="MobiDB-lite"/>
    </source>
</evidence>
<dbReference type="STRING" id="65489.A0A0D3FZW1"/>
<protein>
    <submittedName>
        <fullName evidence="2">Uncharacterized protein</fullName>
    </submittedName>
</protein>
<dbReference type="AlphaFoldDB" id="A0A0D3FZW1"/>
<evidence type="ECO:0000313" key="2">
    <source>
        <dbReference type="EnsemblPlants" id="OBART04G24440.1"/>
    </source>
</evidence>
<feature type="region of interest" description="Disordered" evidence="1">
    <location>
        <begin position="32"/>
        <end position="67"/>
    </location>
</feature>
<feature type="compositionally biased region" description="Acidic residues" evidence="1">
    <location>
        <begin position="52"/>
        <end position="66"/>
    </location>
</feature>
<evidence type="ECO:0000313" key="3">
    <source>
        <dbReference type="Proteomes" id="UP000026960"/>
    </source>
</evidence>
<reference evidence="2" key="1">
    <citation type="journal article" date="2009" name="Rice">
        <title>De Novo Next Generation Sequencing of Plant Genomes.</title>
        <authorList>
            <person name="Rounsley S."/>
            <person name="Marri P.R."/>
            <person name="Yu Y."/>
            <person name="He R."/>
            <person name="Sisneros N."/>
            <person name="Goicoechea J.L."/>
            <person name="Lee S.J."/>
            <person name="Angelova A."/>
            <person name="Kudrna D."/>
            <person name="Luo M."/>
            <person name="Affourtit J."/>
            <person name="Desany B."/>
            <person name="Knight J."/>
            <person name="Niazi F."/>
            <person name="Egholm M."/>
            <person name="Wing R.A."/>
        </authorList>
    </citation>
    <scope>NUCLEOTIDE SEQUENCE [LARGE SCALE GENOMIC DNA]</scope>
    <source>
        <strain evidence="2">cv. IRGC 105608</strain>
    </source>
</reference>
<dbReference type="Gramene" id="OBART04G24440.1">
    <property type="protein sequence ID" value="OBART04G24440.1"/>
    <property type="gene ID" value="OBART04G24440"/>
</dbReference>